<reference evidence="1 2" key="1">
    <citation type="submission" date="2018-02" db="EMBL/GenBank/DDBJ databases">
        <title>Genomic Encyclopedia of Archaeal and Bacterial Type Strains, Phase II (KMG-II): from individual species to whole genera.</title>
        <authorList>
            <person name="Goeker M."/>
        </authorList>
    </citation>
    <scope>NUCLEOTIDE SEQUENCE [LARGE SCALE GENOMIC DNA]</scope>
    <source>
        <strain evidence="1 2">YU 961-1</strain>
    </source>
</reference>
<dbReference type="Proteomes" id="UP000239203">
    <property type="component" value="Unassembled WGS sequence"/>
</dbReference>
<dbReference type="AlphaFoldDB" id="A0A2S6GUE8"/>
<evidence type="ECO:0000313" key="2">
    <source>
        <dbReference type="Proteomes" id="UP000239203"/>
    </source>
</evidence>
<organism evidence="1 2">
    <name type="scientific">Actinokineospora auranticolor</name>
    <dbReference type="NCBI Taxonomy" id="155976"/>
    <lineage>
        <taxon>Bacteria</taxon>
        <taxon>Bacillati</taxon>
        <taxon>Actinomycetota</taxon>
        <taxon>Actinomycetes</taxon>
        <taxon>Pseudonocardiales</taxon>
        <taxon>Pseudonocardiaceae</taxon>
        <taxon>Actinokineospora</taxon>
    </lineage>
</organism>
<dbReference type="Gene3D" id="1.25.10.10">
    <property type="entry name" value="Leucine-rich Repeat Variant"/>
    <property type="match status" value="2"/>
</dbReference>
<keyword evidence="2" id="KW-1185">Reference proteome</keyword>
<dbReference type="EMBL" id="PTIX01000004">
    <property type="protein sequence ID" value="PPK68834.1"/>
    <property type="molecule type" value="Genomic_DNA"/>
</dbReference>
<name>A0A2S6GUE8_9PSEU</name>
<sequence length="499" mass="51806">MLWGLARNPALPSRLLDRLIEVADGPGADDLARRGDLGVARAVRLVERCPETAVVLVRAGLLAADVVDPRARPLAALALLAAGTGAEWAPGFAADPVVEHRVRLAECPGLPGEVVDRLAADPDPRVVAELALWTTSAEVVDRLARHPHAEVRAAVALNEAASPAVLAGLLGGEGFPSAKECLVCAREEIPFRHESGCQRVGCDLPAGASCDGSHESTVVTTRWRVVGNPATPAEAVIGFVDDPWLPVREQLASRPDLPPSTYRRLAADPIPGVRRALAENPAIDEDLIRALVLDDGHDVRRGLAHNPRVPLDVLAVLTDAARIGPVLLPRVAAATAAEVGELAASPNPELRMLLAQRRDLPPAVRDVLAADPDAKVAASIAAHPGLSEASLRAVVDRHGIRVHAAVAANPDAPAALLEELALHRPPIRKALHAIARHPNATATALLPCLADPKAKPLAAAHPALPAPTITALLAADPATAMAAAGNSSLPLAAMASLVP</sequence>
<dbReference type="InterPro" id="IPR016024">
    <property type="entry name" value="ARM-type_fold"/>
</dbReference>
<evidence type="ECO:0000313" key="1">
    <source>
        <dbReference type="EMBL" id="PPK68834.1"/>
    </source>
</evidence>
<gene>
    <name evidence="1" type="ORF">CLV40_10478</name>
</gene>
<comment type="caution">
    <text evidence="1">The sequence shown here is derived from an EMBL/GenBank/DDBJ whole genome shotgun (WGS) entry which is preliminary data.</text>
</comment>
<accession>A0A2S6GUE8</accession>
<protein>
    <recommendedName>
        <fullName evidence="3">Leucine rich repeat (LRR) protein</fullName>
    </recommendedName>
</protein>
<dbReference type="InterPro" id="IPR011989">
    <property type="entry name" value="ARM-like"/>
</dbReference>
<evidence type="ECO:0008006" key="3">
    <source>
        <dbReference type="Google" id="ProtNLM"/>
    </source>
</evidence>
<proteinExistence type="predicted"/>
<dbReference type="SUPFAM" id="SSF48371">
    <property type="entry name" value="ARM repeat"/>
    <property type="match status" value="1"/>
</dbReference>